<comment type="caution">
    <text evidence="2">The sequence shown here is derived from an EMBL/GenBank/DDBJ whole genome shotgun (WGS) entry which is preliminary data.</text>
</comment>
<feature type="chain" id="PRO_5015181580" description="DUF4398 domain-containing protein" evidence="1">
    <location>
        <begin position="18"/>
        <end position="169"/>
    </location>
</feature>
<evidence type="ECO:0000313" key="3">
    <source>
        <dbReference type="Proteomes" id="UP000241167"/>
    </source>
</evidence>
<dbReference type="AlphaFoldDB" id="A0A2P7QN10"/>
<proteinExistence type="predicted"/>
<dbReference type="PROSITE" id="PS51257">
    <property type="entry name" value="PROKAR_LIPOPROTEIN"/>
    <property type="match status" value="1"/>
</dbReference>
<dbReference type="RefSeq" id="WP_106513249.1">
    <property type="nucleotide sequence ID" value="NZ_PXYI01000004.1"/>
</dbReference>
<gene>
    <name evidence="2" type="ORF">C7I55_12035</name>
</gene>
<accession>A0A2P7QN10</accession>
<keyword evidence="3" id="KW-1185">Reference proteome</keyword>
<name>A0A2P7QN10_9SPHN</name>
<dbReference type="EMBL" id="PXYI01000004">
    <property type="protein sequence ID" value="PSJ39350.1"/>
    <property type="molecule type" value="Genomic_DNA"/>
</dbReference>
<dbReference type="Proteomes" id="UP000241167">
    <property type="component" value="Unassembled WGS sequence"/>
</dbReference>
<protein>
    <recommendedName>
        <fullName evidence="4">DUF4398 domain-containing protein</fullName>
    </recommendedName>
</protein>
<feature type="signal peptide" evidence="1">
    <location>
        <begin position="1"/>
        <end position="17"/>
    </location>
</feature>
<evidence type="ECO:0008006" key="4">
    <source>
        <dbReference type="Google" id="ProtNLM"/>
    </source>
</evidence>
<evidence type="ECO:0000256" key="1">
    <source>
        <dbReference type="SAM" id="SignalP"/>
    </source>
</evidence>
<evidence type="ECO:0000313" key="2">
    <source>
        <dbReference type="EMBL" id="PSJ39350.1"/>
    </source>
</evidence>
<keyword evidence="1" id="KW-0732">Signal</keyword>
<sequence>MKIVALLAGSAACLALAAGCAAPGPYPSLAPRPAEALYASGDPERVPEPAPDRPGIASRLAALIAAARAGDAAFAEAVAAARPIVARAGGAGSDSWVAAQQAVSRAQTRRSATLQALADLDAFAIAQAAEGPLSAADSAQLQTATSSLQALAEQQQRQLGEFEQRLSAR</sequence>
<dbReference type="OrthoDB" id="9919894at2"/>
<reference evidence="2 3" key="1">
    <citation type="submission" date="2018-03" db="EMBL/GenBank/DDBJ databases">
        <title>The draft genome of Sphingosinicella sp. GL-C-18.</title>
        <authorList>
            <person name="Liu L."/>
            <person name="Li L."/>
            <person name="Liang L."/>
            <person name="Zhang X."/>
            <person name="Wang T."/>
        </authorList>
    </citation>
    <scope>NUCLEOTIDE SEQUENCE [LARGE SCALE GENOMIC DNA]</scope>
    <source>
        <strain evidence="2 3">GL-C-18</strain>
    </source>
</reference>
<organism evidence="2 3">
    <name type="scientific">Allosphingosinicella deserti</name>
    <dbReference type="NCBI Taxonomy" id="2116704"/>
    <lineage>
        <taxon>Bacteria</taxon>
        <taxon>Pseudomonadati</taxon>
        <taxon>Pseudomonadota</taxon>
        <taxon>Alphaproteobacteria</taxon>
        <taxon>Sphingomonadales</taxon>
        <taxon>Sphingomonadaceae</taxon>
        <taxon>Allosphingosinicella</taxon>
    </lineage>
</organism>